<feature type="domain" description="DUF397" evidence="1">
    <location>
        <begin position="4"/>
        <end position="57"/>
    </location>
</feature>
<dbReference type="OrthoDB" id="3431580at2"/>
<evidence type="ECO:0000313" key="2">
    <source>
        <dbReference type="EMBL" id="RCG28278.1"/>
    </source>
</evidence>
<dbReference type="Pfam" id="PF04149">
    <property type="entry name" value="DUF397"/>
    <property type="match status" value="1"/>
</dbReference>
<dbReference type="AlphaFoldDB" id="A0A367FD33"/>
<gene>
    <name evidence="2" type="ORF">DQ384_24440</name>
</gene>
<name>A0A367FD33_9ACTN</name>
<evidence type="ECO:0000259" key="1">
    <source>
        <dbReference type="Pfam" id="PF04149"/>
    </source>
</evidence>
<dbReference type="EMBL" id="QOIL01000014">
    <property type="protein sequence ID" value="RCG28278.1"/>
    <property type="molecule type" value="Genomic_DNA"/>
</dbReference>
<comment type="caution">
    <text evidence="2">The sequence shown here is derived from an EMBL/GenBank/DDBJ whole genome shotgun (WGS) entry which is preliminary data.</text>
</comment>
<dbReference type="InterPro" id="IPR007278">
    <property type="entry name" value="DUF397"/>
</dbReference>
<dbReference type="RefSeq" id="WP_114031191.1">
    <property type="nucleotide sequence ID" value="NZ_QOIL01000014.1"/>
</dbReference>
<dbReference type="Proteomes" id="UP000253094">
    <property type="component" value="Unassembled WGS sequence"/>
</dbReference>
<keyword evidence="3" id="KW-1185">Reference proteome</keyword>
<protein>
    <submittedName>
        <fullName evidence="2">DUF397 domain-containing protein</fullName>
    </submittedName>
</protein>
<reference evidence="2 3" key="1">
    <citation type="submission" date="2018-06" db="EMBL/GenBank/DDBJ databases">
        <title>Sphaerisporangium craniellae sp. nov., isolated from a marine sponge in the South China Sea.</title>
        <authorList>
            <person name="Li L."/>
        </authorList>
    </citation>
    <scope>NUCLEOTIDE SEQUENCE [LARGE SCALE GENOMIC DNA]</scope>
    <source>
        <strain evidence="2 3">CCTCC AA 208026</strain>
    </source>
</reference>
<proteinExistence type="predicted"/>
<organism evidence="2 3">
    <name type="scientific">Sphaerisporangium album</name>
    <dbReference type="NCBI Taxonomy" id="509200"/>
    <lineage>
        <taxon>Bacteria</taxon>
        <taxon>Bacillati</taxon>
        <taxon>Actinomycetota</taxon>
        <taxon>Actinomycetes</taxon>
        <taxon>Streptosporangiales</taxon>
        <taxon>Streptosporangiaceae</taxon>
        <taxon>Sphaerisporangium</taxon>
    </lineage>
</organism>
<sequence>MENLNWRKSSYSGSNGGTCIEVAKAAGGIAVRDSKRPNGGHLEVPVEAFRAFLVGLKEDVV</sequence>
<evidence type="ECO:0000313" key="3">
    <source>
        <dbReference type="Proteomes" id="UP000253094"/>
    </source>
</evidence>
<accession>A0A367FD33</accession>